<evidence type="ECO:0000313" key="1">
    <source>
        <dbReference type="EMBL" id="HJB91444.1"/>
    </source>
</evidence>
<dbReference type="Proteomes" id="UP000886883">
    <property type="component" value="Unassembled WGS sequence"/>
</dbReference>
<dbReference type="InterPro" id="IPR023378">
    <property type="entry name" value="YheA/YmcA-like_dom_sf"/>
</dbReference>
<dbReference type="Pfam" id="PF06133">
    <property type="entry name" value="Com_YlbF"/>
    <property type="match status" value="1"/>
</dbReference>
<comment type="caution">
    <text evidence="1">The sequence shown here is derived from an EMBL/GenBank/DDBJ whole genome shotgun (WGS) entry which is preliminary data.</text>
</comment>
<dbReference type="AlphaFoldDB" id="A0A9D2SD60"/>
<dbReference type="SUPFAM" id="SSF158622">
    <property type="entry name" value="YheA/YmcA-like"/>
    <property type="match status" value="1"/>
</dbReference>
<organism evidence="1 2">
    <name type="scientific">Candidatus Eisenbergiella merdigallinarum</name>
    <dbReference type="NCBI Taxonomy" id="2838552"/>
    <lineage>
        <taxon>Bacteria</taxon>
        <taxon>Bacillati</taxon>
        <taxon>Bacillota</taxon>
        <taxon>Clostridia</taxon>
        <taxon>Lachnospirales</taxon>
        <taxon>Lachnospiraceae</taxon>
        <taxon>Eisenbergiella</taxon>
    </lineage>
</organism>
<accession>A0A9D2SD60</accession>
<dbReference type="InterPro" id="IPR010368">
    <property type="entry name" value="Com_YlbF"/>
</dbReference>
<reference evidence="1" key="2">
    <citation type="submission" date="2021-04" db="EMBL/GenBank/DDBJ databases">
        <authorList>
            <person name="Gilroy R."/>
        </authorList>
    </citation>
    <scope>NUCLEOTIDE SEQUENCE</scope>
    <source>
        <strain evidence="1">USAMLcec3-2134</strain>
    </source>
</reference>
<reference evidence="1" key="1">
    <citation type="journal article" date="2021" name="PeerJ">
        <title>Extensive microbial diversity within the chicken gut microbiome revealed by metagenomics and culture.</title>
        <authorList>
            <person name="Gilroy R."/>
            <person name="Ravi A."/>
            <person name="Getino M."/>
            <person name="Pursley I."/>
            <person name="Horton D.L."/>
            <person name="Alikhan N.F."/>
            <person name="Baker D."/>
            <person name="Gharbi K."/>
            <person name="Hall N."/>
            <person name="Watson M."/>
            <person name="Adriaenssens E.M."/>
            <person name="Foster-Nyarko E."/>
            <person name="Jarju S."/>
            <person name="Secka A."/>
            <person name="Antonio M."/>
            <person name="Oren A."/>
            <person name="Chaudhuri R.R."/>
            <person name="La Ragione R."/>
            <person name="Hildebrand F."/>
            <person name="Pallen M.J."/>
        </authorList>
    </citation>
    <scope>NUCLEOTIDE SEQUENCE</scope>
    <source>
        <strain evidence="1">USAMLcec3-2134</strain>
    </source>
</reference>
<gene>
    <name evidence="1" type="ORF">H9763_08260</name>
</gene>
<protein>
    <submittedName>
        <fullName evidence="1">YlbF family regulator</fullName>
    </submittedName>
</protein>
<dbReference type="Gene3D" id="1.20.1500.10">
    <property type="entry name" value="YheA/YmcA-like"/>
    <property type="match status" value="1"/>
</dbReference>
<dbReference type="EMBL" id="DWXE01000028">
    <property type="protein sequence ID" value="HJB91444.1"/>
    <property type="molecule type" value="Genomic_DNA"/>
</dbReference>
<proteinExistence type="predicted"/>
<evidence type="ECO:0000313" key="2">
    <source>
        <dbReference type="Proteomes" id="UP000886883"/>
    </source>
</evidence>
<sequence length="109" mass="12940">MKNRVNAALRELISAIIDSPEYREFAHQLSIMKEHPELKRQIDEFRQENYVLQRTAASDELFDKLDEFSQRYDSFRKNPLVDPFLNAEAEFCRMIQEINQEIVEAVNFG</sequence>
<name>A0A9D2SD60_9FIRM</name>